<reference evidence="1 2" key="1">
    <citation type="submission" date="2017-09" db="EMBL/GenBank/DDBJ databases">
        <title>Depth-based differentiation of microbial function through sediment-hosted aquifers and enrichment of novel symbionts in the deep terrestrial subsurface.</title>
        <authorList>
            <person name="Probst A.J."/>
            <person name="Ladd B."/>
            <person name="Jarett J.K."/>
            <person name="Geller-Mcgrath D.E."/>
            <person name="Sieber C.M."/>
            <person name="Emerson J.B."/>
            <person name="Anantharaman K."/>
            <person name="Thomas B.C."/>
            <person name="Malmstrom R."/>
            <person name="Stieglmeier M."/>
            <person name="Klingl A."/>
            <person name="Woyke T."/>
            <person name="Ryan C.M."/>
            <person name="Banfield J.F."/>
        </authorList>
    </citation>
    <scope>NUCLEOTIDE SEQUENCE [LARGE SCALE GENOMIC DNA]</scope>
    <source>
        <strain evidence="1">CG23_combo_of_CG06-09_8_20_14_all_37_18</strain>
    </source>
</reference>
<gene>
    <name evidence="1" type="ORF">COX35_02175</name>
</gene>
<name>A0A2G9YY70_9BACT</name>
<dbReference type="Proteomes" id="UP000229952">
    <property type="component" value="Unassembled WGS sequence"/>
</dbReference>
<dbReference type="AlphaFoldDB" id="A0A2G9YY70"/>
<comment type="caution">
    <text evidence="1">The sequence shown here is derived from an EMBL/GenBank/DDBJ whole genome shotgun (WGS) entry which is preliminary data.</text>
</comment>
<dbReference type="EMBL" id="PCRQ01000055">
    <property type="protein sequence ID" value="PIP24188.1"/>
    <property type="molecule type" value="Genomic_DNA"/>
</dbReference>
<evidence type="ECO:0000313" key="1">
    <source>
        <dbReference type="EMBL" id="PIP24188.1"/>
    </source>
</evidence>
<protein>
    <submittedName>
        <fullName evidence="1">Uncharacterized protein</fullName>
    </submittedName>
</protein>
<proteinExistence type="predicted"/>
<evidence type="ECO:0000313" key="2">
    <source>
        <dbReference type="Proteomes" id="UP000229952"/>
    </source>
</evidence>
<accession>A0A2G9YY70</accession>
<sequence length="178" mass="20397">MKPNVVLISFNINPKWREKFLKVGIPQKTPDESALEIKHMFHALEVGRDPYRFRQEKSDSGIPVFGETGAQFISINGLFQELRQVGYSPNGVHIKKREEKFNTLVIPFILEGKESISPQAESLIEEFLGVCWGYVHVWINPPQPETGAMVHTVNLSHRELKKTPEKTLRFNGGRWKTS</sequence>
<organism evidence="1 2">
    <name type="scientific">Candidatus Nealsonbacteria bacterium CG23_combo_of_CG06-09_8_20_14_all_37_18</name>
    <dbReference type="NCBI Taxonomy" id="1974720"/>
    <lineage>
        <taxon>Bacteria</taxon>
        <taxon>Candidatus Nealsoniibacteriota</taxon>
    </lineage>
</organism>